<feature type="region of interest" description="Disordered" evidence="1">
    <location>
        <begin position="94"/>
        <end position="113"/>
    </location>
</feature>
<keyword evidence="3" id="KW-1185">Reference proteome</keyword>
<sequence>MGCGNEEPKMTPGRCRSRSTLLNERYRLQIHASSSSACNRASDDMGNLNQRASNKMSSSLRIRRAYDRLLLPNTFYHSGHASLKFAVSRRELSSQSDANSMEDHNGLEESQTEIPERKRITMCLRLEKLFEAKSHFSNRYLPTYVSFIAKLSRHELHELKLYFEGSLSDGMLEFSDQFEVLMEKERQG</sequence>
<proteinExistence type="predicted"/>
<evidence type="ECO:0000313" key="2">
    <source>
        <dbReference type="EMBL" id="RYR00316.1"/>
    </source>
</evidence>
<dbReference type="EMBL" id="SDMP01000017">
    <property type="protein sequence ID" value="RYR00316.1"/>
    <property type="molecule type" value="Genomic_DNA"/>
</dbReference>
<evidence type="ECO:0000313" key="3">
    <source>
        <dbReference type="Proteomes" id="UP000289738"/>
    </source>
</evidence>
<dbReference type="Proteomes" id="UP000289738">
    <property type="component" value="Chromosome B07"/>
</dbReference>
<dbReference type="AlphaFoldDB" id="A0A444YEG2"/>
<evidence type="ECO:0000256" key="1">
    <source>
        <dbReference type="SAM" id="MobiDB-lite"/>
    </source>
</evidence>
<accession>A0A444YEG2</accession>
<comment type="caution">
    <text evidence="2">The sequence shown here is derived from an EMBL/GenBank/DDBJ whole genome shotgun (WGS) entry which is preliminary data.</text>
</comment>
<protein>
    <submittedName>
        <fullName evidence="2">Uncharacterized protein</fullName>
    </submittedName>
</protein>
<name>A0A444YEG2_ARAHY</name>
<gene>
    <name evidence="2" type="ORF">Ahy_B07g088440</name>
</gene>
<organism evidence="2 3">
    <name type="scientific">Arachis hypogaea</name>
    <name type="common">Peanut</name>
    <dbReference type="NCBI Taxonomy" id="3818"/>
    <lineage>
        <taxon>Eukaryota</taxon>
        <taxon>Viridiplantae</taxon>
        <taxon>Streptophyta</taxon>
        <taxon>Embryophyta</taxon>
        <taxon>Tracheophyta</taxon>
        <taxon>Spermatophyta</taxon>
        <taxon>Magnoliopsida</taxon>
        <taxon>eudicotyledons</taxon>
        <taxon>Gunneridae</taxon>
        <taxon>Pentapetalae</taxon>
        <taxon>rosids</taxon>
        <taxon>fabids</taxon>
        <taxon>Fabales</taxon>
        <taxon>Fabaceae</taxon>
        <taxon>Papilionoideae</taxon>
        <taxon>50 kb inversion clade</taxon>
        <taxon>dalbergioids sensu lato</taxon>
        <taxon>Dalbergieae</taxon>
        <taxon>Pterocarpus clade</taxon>
        <taxon>Arachis</taxon>
    </lineage>
</organism>
<reference evidence="2 3" key="1">
    <citation type="submission" date="2019-01" db="EMBL/GenBank/DDBJ databases">
        <title>Sequencing of cultivated peanut Arachis hypogaea provides insights into genome evolution and oil improvement.</title>
        <authorList>
            <person name="Chen X."/>
        </authorList>
    </citation>
    <scope>NUCLEOTIDE SEQUENCE [LARGE SCALE GENOMIC DNA]</scope>
    <source>
        <strain evidence="3">cv. Fuhuasheng</strain>
        <tissue evidence="2">Leaves</tissue>
    </source>
</reference>